<dbReference type="InterPro" id="IPR003508">
    <property type="entry name" value="CIDE-N_dom"/>
</dbReference>
<reference evidence="10 11" key="1">
    <citation type="submission" date="2020-06" db="EMBL/GenBank/DDBJ databases">
        <authorList>
            <person name="Li R."/>
            <person name="Bekaert M."/>
        </authorList>
    </citation>
    <scope>NUCLEOTIDE SEQUENCE [LARGE SCALE GENOMIC DNA]</scope>
    <source>
        <strain evidence="11">wild</strain>
    </source>
</reference>
<feature type="domain" description="Sushi" evidence="8">
    <location>
        <begin position="23"/>
        <end position="93"/>
    </location>
</feature>
<dbReference type="Gene3D" id="3.10.20.10">
    <property type="match status" value="2"/>
</dbReference>
<keyword evidence="2 3" id="KW-1015">Disulfide bond</keyword>
<dbReference type="PROSITE" id="PS50923">
    <property type="entry name" value="SUSHI"/>
    <property type="match status" value="1"/>
</dbReference>
<comment type="caution">
    <text evidence="3">Lacks conserved residue(s) required for the propagation of feature annotation.</text>
</comment>
<evidence type="ECO:0000259" key="8">
    <source>
        <dbReference type="PROSITE" id="PS50923"/>
    </source>
</evidence>
<accession>A0A6J8C4J1</accession>
<sequence length="754" mass="85066">MVSSLYVVAISFVILTFPIKGDSTCERFWSRPTIITSANKAEFTGNITGNDNSFPVKTVVKLECVSKSYRINGSSISRCLANLTWDDKPTCVLREINHVNGKTEPLPWLLIGGSAGGGVVVIVIVTILVVCLCKRKRDTSGEDRTKNTHVREDDSVPFKDIRNSDLTNNHIGNRRSDGSMYHEMNYGKHDYGNHFHDSRYASAGSIDIYRHHDGISLIGSNASIIGTSNIPIFKVWTCRRTRRKFIKAENLAVLQRKAATIYQYDNPVRLTLEEDGTDVDNDEILASCMGKILVVLARNEHWVDRSGVSNIPIQKYTFDVCSHNRTLRKLVLAENLKDLIHQAPAYFGYIVNEICLENDGTTIGDDDILISMSSQTVMALGKDESWTPATDKMAEIENEEATPSTDTPTLSGLSFKVWSEDQSKKKMIKAENCIDLHIKGAASKELGLEMPIQIRVKDEDIVISTDIVLQTNVGKILIASERNAPKWLETNKSSYTLPKDSQNDYNSADLNGYSSVEQLQRTDAPIETISHDYGPMRQPYISNQRAVKSIDFKNNGKQIYFDANIDRKQVSEKDPDIVQSTQVSMPSRYESENPLYTNRNISEGLRNPLGQSHPRKTQKDKHIYKDVTESYDDPANREKVRNYKDFDNSNDLPYSDLTPSYQLNFGKADKSDQMIPDEERSNELPYSDLEPSHKKNSRKGNNFDVLRKQNMKKGNHNDHDLESEYGHKQSSLFRQPSFLVTGGAKQSNDSDVLF</sequence>
<feature type="disulfide bond" evidence="3">
    <location>
        <begin position="64"/>
        <end position="91"/>
    </location>
</feature>
<protein>
    <recommendedName>
        <fullName evidence="12">Sushi domain-containing protein</fullName>
    </recommendedName>
</protein>
<evidence type="ECO:0000256" key="5">
    <source>
        <dbReference type="SAM" id="MobiDB-lite"/>
    </source>
</evidence>
<dbReference type="InterPro" id="IPR035976">
    <property type="entry name" value="Sushi/SCR/CCP_sf"/>
</dbReference>
<organism evidence="10 11">
    <name type="scientific">Mytilus coruscus</name>
    <name type="common">Sea mussel</name>
    <dbReference type="NCBI Taxonomy" id="42192"/>
    <lineage>
        <taxon>Eukaryota</taxon>
        <taxon>Metazoa</taxon>
        <taxon>Spiralia</taxon>
        <taxon>Lophotrochozoa</taxon>
        <taxon>Mollusca</taxon>
        <taxon>Bivalvia</taxon>
        <taxon>Autobranchia</taxon>
        <taxon>Pteriomorphia</taxon>
        <taxon>Mytilida</taxon>
        <taxon>Mytiloidea</taxon>
        <taxon>Mytilidae</taxon>
        <taxon>Mytilinae</taxon>
        <taxon>Mytilus</taxon>
    </lineage>
</organism>
<dbReference type="EMBL" id="CACVKT020004691">
    <property type="protein sequence ID" value="CAC5391305.1"/>
    <property type="molecule type" value="Genomic_DNA"/>
</dbReference>
<feature type="signal peptide" evidence="7">
    <location>
        <begin position="1"/>
        <end position="23"/>
    </location>
</feature>
<dbReference type="Gene3D" id="2.10.70.10">
    <property type="entry name" value="Complement Module, domain 1"/>
    <property type="match status" value="1"/>
</dbReference>
<evidence type="ECO:0000256" key="2">
    <source>
        <dbReference type="ARBA" id="ARBA00023157"/>
    </source>
</evidence>
<dbReference type="OrthoDB" id="6100708at2759"/>
<feature type="domain" description="CIDE-N" evidence="9">
    <location>
        <begin position="314"/>
        <end position="388"/>
    </location>
</feature>
<dbReference type="Pfam" id="PF02017">
    <property type="entry name" value="CIDE-N"/>
    <property type="match status" value="2"/>
</dbReference>
<feature type="compositionally biased region" description="Polar residues" evidence="5">
    <location>
        <begin position="649"/>
        <end position="663"/>
    </location>
</feature>
<dbReference type="GO" id="GO:0042981">
    <property type="term" value="P:regulation of apoptotic process"/>
    <property type="evidence" value="ECO:0007669"/>
    <property type="project" value="TreeGrafter"/>
</dbReference>
<dbReference type="PANTHER" id="PTHR12306">
    <property type="entry name" value="CELL DEATH ACTIVATOR CIDE"/>
    <property type="match status" value="1"/>
</dbReference>
<feature type="compositionally biased region" description="Basic and acidic residues" evidence="5">
    <location>
        <begin position="667"/>
        <end position="682"/>
    </location>
</feature>
<keyword evidence="6" id="KW-0472">Membrane</keyword>
<keyword evidence="1 4" id="KW-0053">Apoptosis</keyword>
<evidence type="ECO:0000256" key="6">
    <source>
        <dbReference type="SAM" id="Phobius"/>
    </source>
</evidence>
<dbReference type="CDD" id="cd00033">
    <property type="entry name" value="CCP"/>
    <property type="match status" value="1"/>
</dbReference>
<keyword evidence="7" id="KW-0732">Signal</keyword>
<evidence type="ECO:0000259" key="9">
    <source>
        <dbReference type="PROSITE" id="PS51135"/>
    </source>
</evidence>
<keyword evidence="11" id="KW-1185">Reference proteome</keyword>
<feature type="compositionally biased region" description="Basic and acidic residues" evidence="5">
    <location>
        <begin position="620"/>
        <end position="647"/>
    </location>
</feature>
<evidence type="ECO:0008006" key="12">
    <source>
        <dbReference type="Google" id="ProtNLM"/>
    </source>
</evidence>
<keyword evidence="6" id="KW-0812">Transmembrane</keyword>
<dbReference type="Proteomes" id="UP000507470">
    <property type="component" value="Unassembled WGS sequence"/>
</dbReference>
<proteinExistence type="predicted"/>
<feature type="region of interest" description="Disordered" evidence="5">
    <location>
        <begin position="570"/>
        <end position="729"/>
    </location>
</feature>
<evidence type="ECO:0000256" key="4">
    <source>
        <dbReference type="PROSITE-ProRule" id="PRU00447"/>
    </source>
</evidence>
<dbReference type="SUPFAM" id="SSF54277">
    <property type="entry name" value="CAD &amp; PB1 domains"/>
    <property type="match status" value="2"/>
</dbReference>
<feature type="domain" description="CIDE-N" evidence="9">
    <location>
        <begin position="229"/>
        <end position="304"/>
    </location>
</feature>
<evidence type="ECO:0000313" key="11">
    <source>
        <dbReference type="Proteomes" id="UP000507470"/>
    </source>
</evidence>
<evidence type="ECO:0000313" key="10">
    <source>
        <dbReference type="EMBL" id="CAC5391305.1"/>
    </source>
</evidence>
<dbReference type="PANTHER" id="PTHR12306:SF15">
    <property type="entry name" value="DNAATION FACTOR-RELATED PROTEIN 1, ISOFORM B-RELATED"/>
    <property type="match status" value="1"/>
</dbReference>
<name>A0A6J8C4J1_MYTCO</name>
<evidence type="ECO:0000256" key="1">
    <source>
        <dbReference type="ARBA" id="ARBA00022703"/>
    </source>
</evidence>
<keyword evidence="3" id="KW-0768">Sushi</keyword>
<gene>
    <name evidence="10" type="ORF">MCOR_26316</name>
</gene>
<dbReference type="AlphaFoldDB" id="A0A6J8C4J1"/>
<dbReference type="InterPro" id="IPR000436">
    <property type="entry name" value="Sushi_SCR_CCP_dom"/>
</dbReference>
<keyword evidence="6" id="KW-1133">Transmembrane helix</keyword>
<feature type="transmembrane region" description="Helical" evidence="6">
    <location>
        <begin position="108"/>
        <end position="132"/>
    </location>
</feature>
<evidence type="ECO:0000256" key="3">
    <source>
        <dbReference type="PROSITE-ProRule" id="PRU00302"/>
    </source>
</evidence>
<feature type="compositionally biased region" description="Basic and acidic residues" evidence="5">
    <location>
        <begin position="715"/>
        <end position="727"/>
    </location>
</feature>
<dbReference type="SUPFAM" id="SSF57535">
    <property type="entry name" value="Complement control module/SCR domain"/>
    <property type="match status" value="1"/>
</dbReference>
<dbReference type="SMART" id="SM00266">
    <property type="entry name" value="CAD"/>
    <property type="match status" value="2"/>
</dbReference>
<evidence type="ECO:0000256" key="7">
    <source>
        <dbReference type="SAM" id="SignalP"/>
    </source>
</evidence>
<dbReference type="GO" id="GO:0006915">
    <property type="term" value="P:apoptotic process"/>
    <property type="evidence" value="ECO:0007669"/>
    <property type="project" value="UniProtKB-UniRule"/>
</dbReference>
<feature type="chain" id="PRO_5026765958" description="Sushi domain-containing protein" evidence="7">
    <location>
        <begin position="24"/>
        <end position="754"/>
    </location>
</feature>
<dbReference type="PROSITE" id="PS51135">
    <property type="entry name" value="CIDE_N"/>
    <property type="match status" value="2"/>
</dbReference>
<dbReference type="Pfam" id="PF00084">
    <property type="entry name" value="Sushi"/>
    <property type="match status" value="1"/>
</dbReference>